<evidence type="ECO:0000313" key="2">
    <source>
        <dbReference type="Proteomes" id="UP000256769"/>
    </source>
</evidence>
<sequence length="130" mass="15191">MKEKNFMVLFSLSLISCNSYSEYIFKDNYQVRLLNNNHSIIYLVENEAKLDSTVICYKKENLKLNLSKIQFNSSTKSNRHVSIRKKIKTIQFGKDSSNNVHFKVFEDARFAIVNNSLSTIDSIWLKSNVR</sequence>
<protein>
    <recommendedName>
        <fullName evidence="3">Lipoprotein</fullName>
    </recommendedName>
</protein>
<dbReference type="AlphaFoldDB" id="A0A3D9CKW7"/>
<evidence type="ECO:0000313" key="1">
    <source>
        <dbReference type="EMBL" id="REC66377.1"/>
    </source>
</evidence>
<gene>
    <name evidence="1" type="ORF">DRF59_12965</name>
</gene>
<dbReference type="EMBL" id="QNUE01000009">
    <property type="protein sequence ID" value="REC66377.1"/>
    <property type="molecule type" value="Genomic_DNA"/>
</dbReference>
<dbReference type="PROSITE" id="PS51257">
    <property type="entry name" value="PROKAR_LIPOPROTEIN"/>
    <property type="match status" value="1"/>
</dbReference>
<name>A0A3D9CKW7_9FLAO</name>
<proteinExistence type="predicted"/>
<organism evidence="1 2">
    <name type="scientific">Chryseobacterium flavum</name>
    <dbReference type="NCBI Taxonomy" id="415851"/>
    <lineage>
        <taxon>Bacteria</taxon>
        <taxon>Pseudomonadati</taxon>
        <taxon>Bacteroidota</taxon>
        <taxon>Flavobacteriia</taxon>
        <taxon>Flavobacteriales</taxon>
        <taxon>Weeksellaceae</taxon>
        <taxon>Chryseobacterium group</taxon>
        <taxon>Chryseobacterium</taxon>
    </lineage>
</organism>
<accession>A0A3D9CKW7</accession>
<evidence type="ECO:0008006" key="3">
    <source>
        <dbReference type="Google" id="ProtNLM"/>
    </source>
</evidence>
<keyword evidence="2" id="KW-1185">Reference proteome</keyword>
<reference evidence="1 2" key="1">
    <citation type="journal article" date="2007" name="Int. J. Syst. Evol. Microbiol.">
        <title>Chryseobacterium flavum sp. nov., isolated from polluted soil.</title>
        <authorList>
            <person name="Zhou Y."/>
            <person name="Dong J."/>
            <person name="Wang X."/>
            <person name="Huang X."/>
            <person name="Zhang K.Y."/>
            <person name="Zhang Y.Q."/>
            <person name="Guo Y.F."/>
            <person name="Lai R."/>
            <person name="Li W.J."/>
        </authorList>
    </citation>
    <scope>NUCLEOTIDE SEQUENCE [LARGE SCALE GENOMIC DNA]</scope>
    <source>
        <strain evidence="1 2">KCTC 12877</strain>
    </source>
</reference>
<comment type="caution">
    <text evidence="1">The sequence shown here is derived from an EMBL/GenBank/DDBJ whole genome shotgun (WGS) entry which is preliminary data.</text>
</comment>
<dbReference type="Proteomes" id="UP000256769">
    <property type="component" value="Unassembled WGS sequence"/>
</dbReference>